<feature type="domain" description="GHMP kinase N-terminal" evidence="10">
    <location>
        <begin position="72"/>
        <end position="154"/>
    </location>
</feature>
<dbReference type="PANTHER" id="PTHR43527">
    <property type="entry name" value="4-DIPHOSPHOCYTIDYL-2-C-METHYL-D-ERYTHRITOL KINASE, CHLOROPLASTIC"/>
    <property type="match status" value="1"/>
</dbReference>
<comment type="catalytic activity">
    <reaction evidence="9">
        <text>4-CDP-2-C-methyl-D-erythritol + ATP = 4-CDP-2-C-methyl-D-erythritol 2-phosphate + ADP + H(+)</text>
        <dbReference type="Rhea" id="RHEA:18437"/>
        <dbReference type="ChEBI" id="CHEBI:15378"/>
        <dbReference type="ChEBI" id="CHEBI:30616"/>
        <dbReference type="ChEBI" id="CHEBI:57823"/>
        <dbReference type="ChEBI" id="CHEBI:57919"/>
        <dbReference type="ChEBI" id="CHEBI:456216"/>
        <dbReference type="EC" id="2.7.1.148"/>
    </reaction>
</comment>
<evidence type="ECO:0000259" key="10">
    <source>
        <dbReference type="Pfam" id="PF00288"/>
    </source>
</evidence>
<keyword evidence="4 9" id="KW-0808">Transferase</keyword>
<dbReference type="HAMAP" id="MF_00061">
    <property type="entry name" value="IspE"/>
    <property type="match status" value="1"/>
</dbReference>
<dbReference type="InterPro" id="IPR036554">
    <property type="entry name" value="GHMP_kinase_C_sf"/>
</dbReference>
<evidence type="ECO:0000256" key="3">
    <source>
        <dbReference type="ARBA" id="ARBA00017473"/>
    </source>
</evidence>
<evidence type="ECO:0000256" key="6">
    <source>
        <dbReference type="ARBA" id="ARBA00022777"/>
    </source>
</evidence>
<keyword evidence="13" id="KW-1185">Reference proteome</keyword>
<evidence type="ECO:0000313" key="12">
    <source>
        <dbReference type="EMBL" id="MBI8988509.1"/>
    </source>
</evidence>
<feature type="domain" description="GHMP kinase C-terminal" evidence="11">
    <location>
        <begin position="223"/>
        <end position="285"/>
    </location>
</feature>
<dbReference type="PANTHER" id="PTHR43527:SF2">
    <property type="entry name" value="4-DIPHOSPHOCYTIDYL-2-C-METHYL-D-ERYTHRITOL KINASE, CHLOROPLASTIC"/>
    <property type="match status" value="1"/>
</dbReference>
<dbReference type="RefSeq" id="WP_198737544.1">
    <property type="nucleotide sequence ID" value="NZ_JAEIOS010000009.1"/>
</dbReference>
<dbReference type="EC" id="2.7.1.148" evidence="2 9"/>
<gene>
    <name evidence="9" type="primary">ispE</name>
    <name evidence="12" type="ORF">JDV75_01840</name>
</gene>
<dbReference type="SUPFAM" id="SSF54211">
    <property type="entry name" value="Ribosomal protein S5 domain 2-like"/>
    <property type="match status" value="1"/>
</dbReference>
<dbReference type="GO" id="GO:0019288">
    <property type="term" value="P:isopentenyl diphosphate biosynthetic process, methylerythritol 4-phosphate pathway"/>
    <property type="evidence" value="ECO:0007669"/>
    <property type="project" value="UniProtKB-UniRule"/>
</dbReference>
<sequence>MSPVTALGHAKINLALGVGPLRADGFHELDTIFQSLDIHDRVTVTPVDGPPGVRRLTVAGLGADAVPTDRTNLAWRAAELVLGDLTGVPAVDIHIEKGIPTAGGMAGGSADAAAALRATAEVLRVVTGTGSSEAQLLEHARALGSDVPFTLLGGTRRGTGRGELLEEIPATRTRHWALAFNRRGLSTPEVFRTLDAMRVGAGCVASGDTSELLAALLADAGPEEIAPLLSNDLGAPALRLSPGLAEILRVGESAGALAGIVSGSGPTCGFLCADAVTAREVGGAVAGACCDIRMTATATGPAPGAQLVPR</sequence>
<proteinExistence type="inferred from homology"/>
<dbReference type="GO" id="GO:0050515">
    <property type="term" value="F:4-(cytidine 5'-diphospho)-2-C-methyl-D-erythritol kinase activity"/>
    <property type="evidence" value="ECO:0007669"/>
    <property type="project" value="UniProtKB-UniRule"/>
</dbReference>
<feature type="binding site" evidence="9">
    <location>
        <begin position="100"/>
        <end position="110"/>
    </location>
    <ligand>
        <name>ATP</name>
        <dbReference type="ChEBI" id="CHEBI:30616"/>
    </ligand>
</feature>
<dbReference type="Gene3D" id="3.30.230.10">
    <property type="match status" value="1"/>
</dbReference>
<dbReference type="GO" id="GO:0016114">
    <property type="term" value="P:terpenoid biosynthetic process"/>
    <property type="evidence" value="ECO:0007669"/>
    <property type="project" value="InterPro"/>
</dbReference>
<evidence type="ECO:0000256" key="8">
    <source>
        <dbReference type="ARBA" id="ARBA00032554"/>
    </source>
</evidence>
<keyword evidence="5 9" id="KW-0547">Nucleotide-binding</keyword>
<feature type="active site" evidence="9">
    <location>
        <position position="11"/>
    </location>
</feature>
<evidence type="ECO:0000256" key="5">
    <source>
        <dbReference type="ARBA" id="ARBA00022741"/>
    </source>
</evidence>
<evidence type="ECO:0000256" key="2">
    <source>
        <dbReference type="ARBA" id="ARBA00012052"/>
    </source>
</evidence>
<comment type="pathway">
    <text evidence="9">Isoprenoid biosynthesis; isopentenyl diphosphate biosynthesis via DXP pathway; isopentenyl diphosphate from 1-deoxy-D-xylulose 5-phosphate: step 3/6.</text>
</comment>
<dbReference type="Gene3D" id="3.30.70.890">
    <property type="entry name" value="GHMP kinase, C-terminal domain"/>
    <property type="match status" value="1"/>
</dbReference>
<dbReference type="PIRSF" id="PIRSF010376">
    <property type="entry name" value="IspE"/>
    <property type="match status" value="1"/>
</dbReference>
<dbReference type="SUPFAM" id="SSF55060">
    <property type="entry name" value="GHMP Kinase, C-terminal domain"/>
    <property type="match status" value="1"/>
</dbReference>
<evidence type="ECO:0000313" key="13">
    <source>
        <dbReference type="Proteomes" id="UP000645966"/>
    </source>
</evidence>
<dbReference type="InterPro" id="IPR013750">
    <property type="entry name" value="GHMP_kinase_C_dom"/>
</dbReference>
<keyword evidence="9" id="KW-0414">Isoprene biosynthesis</keyword>
<dbReference type="Pfam" id="PF08544">
    <property type="entry name" value="GHMP_kinases_C"/>
    <property type="match status" value="1"/>
</dbReference>
<evidence type="ECO:0000259" key="11">
    <source>
        <dbReference type="Pfam" id="PF08544"/>
    </source>
</evidence>
<dbReference type="GO" id="GO:0005524">
    <property type="term" value="F:ATP binding"/>
    <property type="evidence" value="ECO:0007669"/>
    <property type="project" value="UniProtKB-UniRule"/>
</dbReference>
<dbReference type="InterPro" id="IPR020568">
    <property type="entry name" value="Ribosomal_Su5_D2-typ_SF"/>
</dbReference>
<protein>
    <recommendedName>
        <fullName evidence="3 9">4-diphosphocytidyl-2-C-methyl-D-erythritol kinase</fullName>
        <shortName evidence="9">CMK</shortName>
        <ecNumber evidence="2 9">2.7.1.148</ecNumber>
    </recommendedName>
    <alternativeName>
        <fullName evidence="8 9">4-(cytidine-5'-diphospho)-2-C-methyl-D-erythritol kinase</fullName>
    </alternativeName>
</protein>
<keyword evidence="6 9" id="KW-0418">Kinase</keyword>
<accession>A0A934I518</accession>
<evidence type="ECO:0000256" key="1">
    <source>
        <dbReference type="ARBA" id="ARBA00009684"/>
    </source>
</evidence>
<evidence type="ECO:0000256" key="9">
    <source>
        <dbReference type="HAMAP-Rule" id="MF_00061"/>
    </source>
</evidence>
<dbReference type="AlphaFoldDB" id="A0A934I518"/>
<dbReference type="InterPro" id="IPR004424">
    <property type="entry name" value="IspE"/>
</dbReference>
<organism evidence="12 13">
    <name type="scientific">Corynebacterium meridianum</name>
    <dbReference type="NCBI Taxonomy" id="2765363"/>
    <lineage>
        <taxon>Bacteria</taxon>
        <taxon>Bacillati</taxon>
        <taxon>Actinomycetota</taxon>
        <taxon>Actinomycetes</taxon>
        <taxon>Mycobacteriales</taxon>
        <taxon>Corynebacteriaceae</taxon>
        <taxon>Corynebacterium</taxon>
    </lineage>
</organism>
<dbReference type="InterPro" id="IPR006204">
    <property type="entry name" value="GHMP_kinase_N_dom"/>
</dbReference>
<evidence type="ECO:0000256" key="4">
    <source>
        <dbReference type="ARBA" id="ARBA00022679"/>
    </source>
</evidence>
<dbReference type="NCBIfam" id="NF002870">
    <property type="entry name" value="PRK03188.1"/>
    <property type="match status" value="1"/>
</dbReference>
<evidence type="ECO:0000256" key="7">
    <source>
        <dbReference type="ARBA" id="ARBA00022840"/>
    </source>
</evidence>
<reference evidence="12" key="1">
    <citation type="submission" date="2020-12" db="EMBL/GenBank/DDBJ databases">
        <title>Genome public.</title>
        <authorList>
            <person name="Sun Q."/>
        </authorList>
    </citation>
    <scope>NUCLEOTIDE SEQUENCE</scope>
    <source>
        <strain evidence="12">CCM 8863</strain>
    </source>
</reference>
<comment type="caution">
    <text evidence="12">The sequence shown here is derived from an EMBL/GenBank/DDBJ whole genome shotgun (WGS) entry which is preliminary data.</text>
</comment>
<comment type="similarity">
    <text evidence="1 9">Belongs to the GHMP kinase family. IspE subfamily.</text>
</comment>
<comment type="function">
    <text evidence="9">Catalyzes the phosphorylation of the position 2 hydroxy group of 4-diphosphocytidyl-2C-methyl-D-erythritol.</text>
</comment>
<name>A0A934I518_9CORY</name>
<dbReference type="InterPro" id="IPR014721">
    <property type="entry name" value="Ribsml_uS5_D2-typ_fold_subgr"/>
</dbReference>
<keyword evidence="7 9" id="KW-0067">ATP-binding</keyword>
<dbReference type="Proteomes" id="UP000645966">
    <property type="component" value="Unassembled WGS sequence"/>
</dbReference>
<dbReference type="EMBL" id="JAEIOS010000009">
    <property type="protein sequence ID" value="MBI8988509.1"/>
    <property type="molecule type" value="Genomic_DNA"/>
</dbReference>
<dbReference type="Pfam" id="PF00288">
    <property type="entry name" value="GHMP_kinases_N"/>
    <property type="match status" value="1"/>
</dbReference>
<feature type="active site" evidence="9">
    <location>
        <position position="146"/>
    </location>
</feature>